<keyword evidence="1" id="KW-0472">Membrane</keyword>
<dbReference type="Pfam" id="PF09991">
    <property type="entry name" value="DUF2232"/>
    <property type="match status" value="1"/>
</dbReference>
<dbReference type="EMBL" id="WMIB01000011">
    <property type="protein sequence ID" value="MTH54145.1"/>
    <property type="molecule type" value="Genomic_DNA"/>
</dbReference>
<feature type="transmembrane region" description="Helical" evidence="1">
    <location>
        <begin position="210"/>
        <end position="229"/>
    </location>
</feature>
<keyword evidence="3" id="KW-1185">Reference proteome</keyword>
<dbReference type="OrthoDB" id="2987886at2"/>
<protein>
    <submittedName>
        <fullName evidence="2">DUF2232 domain-containing protein</fullName>
    </submittedName>
</protein>
<proteinExistence type="predicted"/>
<reference evidence="2 3" key="1">
    <citation type="journal article" date="2017" name="Int. J. Syst. Evol. Microbiol.">
        <title>Bacillus mangrovi sp. nov., isolated from a sediment sample from a mangrove forest.</title>
        <authorList>
            <person name="Gupta V."/>
            <person name="Singh P.K."/>
            <person name="Korpole S."/>
            <person name="Tanuku N.R.S."/>
            <person name="Pinnaka A.K."/>
        </authorList>
    </citation>
    <scope>NUCLEOTIDE SEQUENCE [LARGE SCALE GENOMIC DNA]</scope>
    <source>
        <strain evidence="2 3">KCTC 33872</strain>
    </source>
</reference>
<feature type="transmembrane region" description="Helical" evidence="1">
    <location>
        <begin position="167"/>
        <end position="189"/>
    </location>
</feature>
<keyword evidence="1" id="KW-0812">Transmembrane</keyword>
<evidence type="ECO:0000313" key="3">
    <source>
        <dbReference type="Proteomes" id="UP000434639"/>
    </source>
</evidence>
<accession>A0A7X2S6G0</accession>
<organism evidence="2 3">
    <name type="scientific">Metabacillus mangrovi</name>
    <dbReference type="NCBI Taxonomy" id="1491830"/>
    <lineage>
        <taxon>Bacteria</taxon>
        <taxon>Bacillati</taxon>
        <taxon>Bacillota</taxon>
        <taxon>Bacilli</taxon>
        <taxon>Bacillales</taxon>
        <taxon>Bacillaceae</taxon>
        <taxon>Metabacillus</taxon>
    </lineage>
</organism>
<feature type="transmembrane region" description="Helical" evidence="1">
    <location>
        <begin position="241"/>
        <end position="263"/>
    </location>
</feature>
<feature type="transmembrane region" description="Helical" evidence="1">
    <location>
        <begin position="6"/>
        <end position="23"/>
    </location>
</feature>
<feature type="transmembrane region" description="Helical" evidence="1">
    <location>
        <begin position="98"/>
        <end position="124"/>
    </location>
</feature>
<feature type="transmembrane region" description="Helical" evidence="1">
    <location>
        <begin position="275"/>
        <end position="297"/>
    </location>
</feature>
<dbReference type="AlphaFoldDB" id="A0A7X2S6G0"/>
<evidence type="ECO:0000313" key="2">
    <source>
        <dbReference type="EMBL" id="MTH54145.1"/>
    </source>
</evidence>
<name>A0A7X2S6G0_9BACI</name>
<sequence length="311" mass="34187">MKKTNALTEGAVLLALFAAAVFLTQSVPPLGVILVVVLPLPFIVYALKHDVKYTLVMLIASIPVVFLTGTFNGLVLALPAGLMGAVMGTLYKKKGSMAAVAGGALSFVASFLIGMAVSVFFFGFNPLEEMRALVDASFRRSFTMLESLGRGLSDKQQAMYFEQLEQAYSALPFSIIAGGFMAALIQHKAARVLLKRLRMTVPALKPFREWKLPASIGWYYLAVILLGYFRFEEGTFMHSAFINGFYLLTVLLIIQGLSFVFYYAHVKGKSKGIPVITVIAALMIPFLLYPLQFLGIIDIGFKLRERIARNS</sequence>
<gene>
    <name evidence="2" type="ORF">GKZ89_12095</name>
</gene>
<dbReference type="PANTHER" id="PTHR41324:SF1">
    <property type="entry name" value="DUF2232 DOMAIN-CONTAINING PROTEIN"/>
    <property type="match status" value="1"/>
</dbReference>
<dbReference type="PANTHER" id="PTHR41324">
    <property type="entry name" value="MEMBRANE PROTEIN-RELATED"/>
    <property type="match status" value="1"/>
</dbReference>
<dbReference type="RefSeq" id="WP_155112665.1">
    <property type="nucleotide sequence ID" value="NZ_WMIB01000011.1"/>
</dbReference>
<dbReference type="Proteomes" id="UP000434639">
    <property type="component" value="Unassembled WGS sequence"/>
</dbReference>
<keyword evidence="1" id="KW-1133">Transmembrane helix</keyword>
<feature type="transmembrane region" description="Helical" evidence="1">
    <location>
        <begin position="53"/>
        <end position="86"/>
    </location>
</feature>
<comment type="caution">
    <text evidence="2">The sequence shown here is derived from an EMBL/GenBank/DDBJ whole genome shotgun (WGS) entry which is preliminary data.</text>
</comment>
<dbReference type="InterPro" id="IPR018710">
    <property type="entry name" value="DUF2232"/>
</dbReference>
<evidence type="ECO:0000256" key="1">
    <source>
        <dbReference type="SAM" id="Phobius"/>
    </source>
</evidence>